<organism evidence="4 5">
    <name type="scientific">Quillaja saponaria</name>
    <name type="common">Soap bark tree</name>
    <dbReference type="NCBI Taxonomy" id="32244"/>
    <lineage>
        <taxon>Eukaryota</taxon>
        <taxon>Viridiplantae</taxon>
        <taxon>Streptophyta</taxon>
        <taxon>Embryophyta</taxon>
        <taxon>Tracheophyta</taxon>
        <taxon>Spermatophyta</taxon>
        <taxon>Magnoliopsida</taxon>
        <taxon>eudicotyledons</taxon>
        <taxon>Gunneridae</taxon>
        <taxon>Pentapetalae</taxon>
        <taxon>rosids</taxon>
        <taxon>fabids</taxon>
        <taxon>Fabales</taxon>
        <taxon>Quillajaceae</taxon>
        <taxon>Quillaja</taxon>
    </lineage>
</organism>
<reference evidence="4" key="1">
    <citation type="journal article" date="2023" name="Science">
        <title>Elucidation of the pathway for biosynthesis of saponin adjuvants from the soapbark tree.</title>
        <authorList>
            <person name="Reed J."/>
            <person name="Orme A."/>
            <person name="El-Demerdash A."/>
            <person name="Owen C."/>
            <person name="Martin L.B.B."/>
            <person name="Misra R.C."/>
            <person name="Kikuchi S."/>
            <person name="Rejzek M."/>
            <person name="Martin A.C."/>
            <person name="Harkess A."/>
            <person name="Leebens-Mack J."/>
            <person name="Louveau T."/>
            <person name="Stephenson M.J."/>
            <person name="Osbourn A."/>
        </authorList>
    </citation>
    <scope>NUCLEOTIDE SEQUENCE</scope>
    <source>
        <strain evidence="4">S10</strain>
    </source>
</reference>
<dbReference type="SUPFAM" id="SSF81631">
    <property type="entry name" value="PAP/OAS1 substrate-binding domain"/>
    <property type="match status" value="1"/>
</dbReference>
<dbReference type="Pfam" id="PF26180">
    <property type="entry name" value="PAP-OAS1"/>
    <property type="match status" value="1"/>
</dbReference>
<feature type="compositionally biased region" description="Polar residues" evidence="1">
    <location>
        <begin position="863"/>
        <end position="874"/>
    </location>
</feature>
<feature type="compositionally biased region" description="Basic and acidic residues" evidence="1">
    <location>
        <begin position="374"/>
        <end position="385"/>
    </location>
</feature>
<sequence>MGDLRDWWPEPNGTLLEERPSYSLSPSSSSFCNQTVIAEEYLQRAEAAADGIIAQVHPTVESENRRKAVIDYVHKLIRDCLGCEVFPFGSVPLKTYLPDGDIDLTAFGGFNFEEALASEVCAILEREEKNSVAEFIVKDVQLIRAEVKLVKCLVQNIVVDISFNQLGGLCTLCFLEEVDDLIGKDHLFKRSIILIKAWCYYESRILGAHHGLISTYALETLVLYIFHLFNRSLDGPLAVLYKFLEYFSKFDWDNYCISLYGPVRVSSLPEIITETTENGGRDLLLSHDFLKRCTETFSVPSRGFETTSRAFHPKHLNIVDPLKENNNLGRSVSKGNFYRIRSAFTYGARKLGNILSQPEDNIDEEIRKFFSNTLDRHGGEQRPDVQDPFPIFGQDGLGTMPSFSGRESKERTNSESESGCSSGISGEFRLDQEGLLCNGVNKLTITGTDVRSGRVVNESQGSLKVAPSTMLPEIDSRANGIVSDYRISGDAKDLATSRTQSLSVSPNSSHSNGQDVTTRLGRPLHAPHLFFSRAAVENGDTRNGKSDKTQPENSSFAEKKLSSRVLLSPAEETGFLVNSDQDSNRVVNFDEALHSFGSNTHPLQLSSVALSSENLYPGYSSNRAFIATGGTPLAAKSLSDLTGEWDSHIYSLEYGRCFYDHALSAPIAPVPPPLTTQFQNEKSWDVTRQPLAFKRNMFSHMNANGVVPRPFYPMSPPMLPNGVPFGVEDIPKPRGTGTYIPNMVHSFNSTQLNMNHYRERPSTARGKTHAPPRSPRNNRAMTPLETNFPEKRNREFAPGQFSHHHSGGNYESLDHPFASLGRKPYPNTNGMVHPPERIVEFGSIGHLSVEVPMLESSKRSHSRLSAQANPNGGISSPGRIREKPVLDINQDRIAAKSYQLKDQDDFPPLSI</sequence>
<evidence type="ECO:0000259" key="2">
    <source>
        <dbReference type="Pfam" id="PF22600"/>
    </source>
</evidence>
<gene>
    <name evidence="4" type="ORF">O6P43_016489</name>
</gene>
<dbReference type="InterPro" id="IPR054708">
    <property type="entry name" value="MTPAP-like_central"/>
</dbReference>
<evidence type="ECO:0000259" key="3">
    <source>
        <dbReference type="Pfam" id="PF26180"/>
    </source>
</evidence>
<feature type="compositionally biased region" description="Basic and acidic residues" evidence="1">
    <location>
        <begin position="539"/>
        <end position="550"/>
    </location>
</feature>
<dbReference type="Pfam" id="PF22600">
    <property type="entry name" value="MTPAP-like_central"/>
    <property type="match status" value="1"/>
</dbReference>
<protein>
    <submittedName>
        <fullName evidence="4">PAP/OAS1 substrate-binding domain superfamily</fullName>
    </submittedName>
</protein>
<dbReference type="Proteomes" id="UP001163823">
    <property type="component" value="Chromosome 7"/>
</dbReference>
<feature type="domain" description="PAP/OAS1 substrate-binding-related" evidence="3">
    <location>
        <begin position="182"/>
        <end position="374"/>
    </location>
</feature>
<feature type="compositionally biased region" description="Low complexity" evidence="1">
    <location>
        <begin position="415"/>
        <end position="424"/>
    </location>
</feature>
<feature type="region of interest" description="Disordered" evidence="1">
    <location>
        <begin position="374"/>
        <end position="424"/>
    </location>
</feature>
<name>A0AAD7LMY6_QUISA</name>
<dbReference type="InterPro" id="IPR058920">
    <property type="entry name" value="PAP-OAS1-bd-rel"/>
</dbReference>
<dbReference type="PANTHER" id="PTHR45979:SF2">
    <property type="entry name" value="PAP_OAS1 SUBSTRATE-BINDING DOMAIN SUPERFAMILY"/>
    <property type="match status" value="1"/>
</dbReference>
<evidence type="ECO:0000313" key="4">
    <source>
        <dbReference type="EMBL" id="KAJ7961101.1"/>
    </source>
</evidence>
<dbReference type="Gene3D" id="1.10.1410.10">
    <property type="match status" value="1"/>
</dbReference>
<accession>A0AAD7LMY6</accession>
<dbReference type="CDD" id="cd05402">
    <property type="entry name" value="NT_PAP_TUTase"/>
    <property type="match status" value="1"/>
</dbReference>
<dbReference type="InterPro" id="IPR058921">
    <property type="entry name" value="PAP/OAS1-rel"/>
</dbReference>
<dbReference type="EMBL" id="JARAOO010000007">
    <property type="protein sequence ID" value="KAJ7961101.1"/>
    <property type="molecule type" value="Genomic_DNA"/>
</dbReference>
<evidence type="ECO:0000313" key="5">
    <source>
        <dbReference type="Proteomes" id="UP001163823"/>
    </source>
</evidence>
<dbReference type="Gene3D" id="3.30.460.10">
    <property type="entry name" value="Beta Polymerase, domain 2"/>
    <property type="match status" value="1"/>
</dbReference>
<dbReference type="KEGG" id="qsa:O6P43_016489"/>
<feature type="compositionally biased region" description="Low complexity" evidence="1">
    <location>
        <begin position="501"/>
        <end position="511"/>
    </location>
</feature>
<dbReference type="PANTHER" id="PTHR45979">
    <property type="entry name" value="PAP/OAS1 SUBSTRATE-BINDING DOMAIN SUPERFAMILY"/>
    <property type="match status" value="1"/>
</dbReference>
<feature type="domain" description="Poly(A) RNA polymerase mitochondrial-like central palm" evidence="2">
    <location>
        <begin position="53"/>
        <end position="169"/>
    </location>
</feature>
<dbReference type="SUPFAM" id="SSF81301">
    <property type="entry name" value="Nucleotidyltransferase"/>
    <property type="match status" value="1"/>
</dbReference>
<comment type="caution">
    <text evidence="4">The sequence shown here is derived from an EMBL/GenBank/DDBJ whole genome shotgun (WGS) entry which is preliminary data.</text>
</comment>
<feature type="region of interest" description="Disordered" evidence="1">
    <location>
        <begin position="760"/>
        <end position="831"/>
    </location>
</feature>
<dbReference type="AlphaFoldDB" id="A0AAD7LMY6"/>
<feature type="region of interest" description="Disordered" evidence="1">
    <location>
        <begin position="854"/>
        <end position="884"/>
    </location>
</feature>
<proteinExistence type="predicted"/>
<feature type="region of interest" description="Disordered" evidence="1">
    <location>
        <begin position="533"/>
        <end position="561"/>
    </location>
</feature>
<feature type="region of interest" description="Disordered" evidence="1">
    <location>
        <begin position="497"/>
        <end position="520"/>
    </location>
</feature>
<dbReference type="FunFam" id="1.10.1410.10:FF:000013">
    <property type="entry name" value="PAP/OAS1 substrate-binding domain superfamily"/>
    <property type="match status" value="1"/>
</dbReference>
<keyword evidence="5" id="KW-1185">Reference proteome</keyword>
<dbReference type="InterPro" id="IPR043519">
    <property type="entry name" value="NT_sf"/>
</dbReference>
<evidence type="ECO:0000256" key="1">
    <source>
        <dbReference type="SAM" id="MobiDB-lite"/>
    </source>
</evidence>